<name>A0A9Q0KG77_9MAGN</name>
<dbReference type="AlphaFoldDB" id="A0A9Q0KG77"/>
<proteinExistence type="predicted"/>
<dbReference type="FunFam" id="3.30.40.10:FF:000538">
    <property type="entry name" value="E3 ubiquitin-protein ligase MBR2 isoform A"/>
    <property type="match status" value="1"/>
</dbReference>
<evidence type="ECO:0000256" key="4">
    <source>
        <dbReference type="ARBA" id="ARBA00022723"/>
    </source>
</evidence>
<dbReference type="InterPro" id="IPR001841">
    <property type="entry name" value="Znf_RING"/>
</dbReference>
<dbReference type="Gene3D" id="3.30.40.10">
    <property type="entry name" value="Zinc/RING finger domain, C3HC4 (zinc finger)"/>
    <property type="match status" value="1"/>
</dbReference>
<comment type="catalytic activity">
    <reaction evidence="1">
        <text>S-ubiquitinyl-[E2 ubiquitin-conjugating enzyme]-L-cysteine + [acceptor protein]-L-lysine = [E2 ubiquitin-conjugating enzyme]-L-cysteine + N(6)-ubiquitinyl-[acceptor protein]-L-lysine.</text>
        <dbReference type="EC" id="2.3.2.27"/>
    </reaction>
</comment>
<evidence type="ECO:0000256" key="1">
    <source>
        <dbReference type="ARBA" id="ARBA00000900"/>
    </source>
</evidence>
<feature type="domain" description="RING-type" evidence="9">
    <location>
        <begin position="497"/>
        <end position="539"/>
    </location>
</feature>
<dbReference type="EMBL" id="JAMYWD010000005">
    <property type="protein sequence ID" value="KAJ4969721.1"/>
    <property type="molecule type" value="Genomic_DNA"/>
</dbReference>
<dbReference type="PANTHER" id="PTHR22937:SF174">
    <property type="entry name" value="RING-TYPE E3 UBIQUITIN TRANSFERASE"/>
    <property type="match status" value="1"/>
</dbReference>
<dbReference type="InterPro" id="IPR013083">
    <property type="entry name" value="Znf_RING/FYVE/PHD"/>
</dbReference>
<dbReference type="CDD" id="cd16469">
    <property type="entry name" value="RING-H2_RNF24-like"/>
    <property type="match status" value="1"/>
</dbReference>
<keyword evidence="6" id="KW-0833">Ubl conjugation pathway</keyword>
<dbReference type="EC" id="2.3.2.27" evidence="2"/>
<dbReference type="Proteomes" id="UP001141806">
    <property type="component" value="Unassembled WGS sequence"/>
</dbReference>
<evidence type="ECO:0000256" key="5">
    <source>
        <dbReference type="ARBA" id="ARBA00022771"/>
    </source>
</evidence>
<dbReference type="Pfam" id="PF13639">
    <property type="entry name" value="zf-RING_2"/>
    <property type="match status" value="1"/>
</dbReference>
<sequence length="546" mass="59792">MGHRHLFGTSQIFDMDHDQNRDHIPAEQPYVHLGRVGPPENGSVFPVESISTTGVTSASQWNSALRSNEYPSSSLSMEISHYRPAAGSSSYDPFMQPSAVGSYCSASQNYTHASSSSYYRNTIHGIEGGVSSTVGGGRESRKRKSPAISMVCERGSTSRCYSVGSSSDVSISSNVQQEKPNLHTQNWVWDPIGINSGYRGGSLSIGNEGSQRNVRSRSTLDLEANLARNYLSSSVSRHPHSSGRPIDHSGMMDLSGLGVNATTQEWTPNSVTPAARGRIPALDTSGLSHETNQFLGVCNGNGSVEIGGYQNDCILSRNPAIPLQNVHGNPTQTVRSGRSSYYQRSSTPAYRASLSYPRLDHIANSSENGLQLASDTYSSRHLRSSSAVGWRSNDRNGRSRIPYERFRSFSDEADTHGRLVSEGLTIVERSALYGSRNLFDQHREMRLDVDNMSYEELLALGERIGSVGTGLSEDMVSKCLMKTIYCSSNQIREEGNCVICLEEYKDRDEVGTLNNCSHDYHVNCIKKWLSVKNVCPICKAPALADT</sequence>
<dbReference type="SMART" id="SM00184">
    <property type="entry name" value="RING"/>
    <property type="match status" value="1"/>
</dbReference>
<dbReference type="SUPFAM" id="SSF57850">
    <property type="entry name" value="RING/U-box"/>
    <property type="match status" value="1"/>
</dbReference>
<protein>
    <recommendedName>
        <fullName evidence="2">RING-type E3 ubiquitin transferase</fullName>
        <ecNumber evidence="2">2.3.2.27</ecNumber>
    </recommendedName>
</protein>
<organism evidence="10 11">
    <name type="scientific">Protea cynaroides</name>
    <dbReference type="NCBI Taxonomy" id="273540"/>
    <lineage>
        <taxon>Eukaryota</taxon>
        <taxon>Viridiplantae</taxon>
        <taxon>Streptophyta</taxon>
        <taxon>Embryophyta</taxon>
        <taxon>Tracheophyta</taxon>
        <taxon>Spermatophyta</taxon>
        <taxon>Magnoliopsida</taxon>
        <taxon>Proteales</taxon>
        <taxon>Proteaceae</taxon>
        <taxon>Protea</taxon>
    </lineage>
</organism>
<evidence type="ECO:0000313" key="11">
    <source>
        <dbReference type="Proteomes" id="UP001141806"/>
    </source>
</evidence>
<dbReference type="GO" id="GO:0061630">
    <property type="term" value="F:ubiquitin protein ligase activity"/>
    <property type="evidence" value="ECO:0007669"/>
    <property type="project" value="UniProtKB-EC"/>
</dbReference>
<dbReference type="PANTHER" id="PTHR22937">
    <property type="entry name" value="E3 UBIQUITIN-PROTEIN LIGASE RNF165"/>
    <property type="match status" value="1"/>
</dbReference>
<gene>
    <name evidence="10" type="ORF">NE237_002820</name>
</gene>
<evidence type="ECO:0000256" key="8">
    <source>
        <dbReference type="PROSITE-ProRule" id="PRU00175"/>
    </source>
</evidence>
<evidence type="ECO:0000313" key="10">
    <source>
        <dbReference type="EMBL" id="KAJ4969721.1"/>
    </source>
</evidence>
<reference evidence="10" key="1">
    <citation type="journal article" date="2023" name="Plant J.">
        <title>The genome of the king protea, Protea cynaroides.</title>
        <authorList>
            <person name="Chang J."/>
            <person name="Duong T.A."/>
            <person name="Schoeman C."/>
            <person name="Ma X."/>
            <person name="Roodt D."/>
            <person name="Barker N."/>
            <person name="Li Z."/>
            <person name="Van de Peer Y."/>
            <person name="Mizrachi E."/>
        </authorList>
    </citation>
    <scope>NUCLEOTIDE SEQUENCE</scope>
    <source>
        <tissue evidence="10">Young leaves</tissue>
    </source>
</reference>
<keyword evidence="3" id="KW-0808">Transferase</keyword>
<evidence type="ECO:0000256" key="2">
    <source>
        <dbReference type="ARBA" id="ARBA00012483"/>
    </source>
</evidence>
<keyword evidence="4" id="KW-0479">Metal-binding</keyword>
<dbReference type="PROSITE" id="PS50089">
    <property type="entry name" value="ZF_RING_2"/>
    <property type="match status" value="1"/>
</dbReference>
<comment type="caution">
    <text evidence="10">The sequence shown here is derived from an EMBL/GenBank/DDBJ whole genome shotgun (WGS) entry which is preliminary data.</text>
</comment>
<dbReference type="OrthoDB" id="8062037at2759"/>
<evidence type="ECO:0000256" key="7">
    <source>
        <dbReference type="ARBA" id="ARBA00022833"/>
    </source>
</evidence>
<accession>A0A9Q0KG77</accession>
<keyword evidence="5 8" id="KW-0863">Zinc-finger</keyword>
<evidence type="ECO:0000256" key="3">
    <source>
        <dbReference type="ARBA" id="ARBA00022679"/>
    </source>
</evidence>
<keyword evidence="11" id="KW-1185">Reference proteome</keyword>
<evidence type="ECO:0000256" key="6">
    <source>
        <dbReference type="ARBA" id="ARBA00022786"/>
    </source>
</evidence>
<dbReference type="GO" id="GO:0008270">
    <property type="term" value="F:zinc ion binding"/>
    <property type="evidence" value="ECO:0007669"/>
    <property type="project" value="UniProtKB-KW"/>
</dbReference>
<keyword evidence="7" id="KW-0862">Zinc</keyword>
<evidence type="ECO:0000259" key="9">
    <source>
        <dbReference type="PROSITE" id="PS50089"/>
    </source>
</evidence>
<dbReference type="InterPro" id="IPR045191">
    <property type="entry name" value="MBR1/2-like"/>
</dbReference>